<protein>
    <submittedName>
        <fullName evidence="1">Uncharacterized protein</fullName>
    </submittedName>
</protein>
<comment type="caution">
    <text evidence="1">The sequence shown here is derived from an EMBL/GenBank/DDBJ whole genome shotgun (WGS) entry which is preliminary data.</text>
</comment>
<sequence length="242" mass="27672">MTTDAPIQNMRWDLAALLDHVQRLFGDDQRRIVSNCIRSVVDRREFARHHYNEAMRAIAAKIEGRPDYEVMAAMLGAYDKEAGSFEDARFAAYLNIVACVHNMRAVADNLVHLVYFATGMNLDNATRIEERSISWHKVRDNLPASELVEDLKKLHSHDDFRYLVALDNHCKHRGIVDVGFSVGEVEATHGMRINAFSYEGTDYPHRWVRPLLIAEYQCQETQIMLAGNHLNDYVGGLHSKMS</sequence>
<reference evidence="1 2" key="1">
    <citation type="submission" date="2024-04" db="EMBL/GenBank/DDBJ databases">
        <title>Draft genome sequence of Pseudoxanthomonas putridarboris WD12.</title>
        <authorList>
            <person name="Oh J."/>
        </authorList>
    </citation>
    <scope>NUCLEOTIDE SEQUENCE [LARGE SCALE GENOMIC DNA]</scope>
    <source>
        <strain evidence="1 2">WD12</strain>
    </source>
</reference>
<dbReference type="EMBL" id="JBBWWT010000003">
    <property type="protein sequence ID" value="MEL1264418.1"/>
    <property type="molecule type" value="Genomic_DNA"/>
</dbReference>
<gene>
    <name evidence="1" type="ORF">AAD027_08555</name>
</gene>
<evidence type="ECO:0000313" key="1">
    <source>
        <dbReference type="EMBL" id="MEL1264418.1"/>
    </source>
</evidence>
<proteinExistence type="predicted"/>
<evidence type="ECO:0000313" key="2">
    <source>
        <dbReference type="Proteomes" id="UP001459204"/>
    </source>
</evidence>
<dbReference type="Proteomes" id="UP001459204">
    <property type="component" value="Unassembled WGS sequence"/>
</dbReference>
<dbReference type="RefSeq" id="WP_341725601.1">
    <property type="nucleotide sequence ID" value="NZ_JBBWWT010000003.1"/>
</dbReference>
<organism evidence="1 2">
    <name type="scientific">Pseudoxanthomonas putridarboris</name>
    <dbReference type="NCBI Taxonomy" id="752605"/>
    <lineage>
        <taxon>Bacteria</taxon>
        <taxon>Pseudomonadati</taxon>
        <taxon>Pseudomonadota</taxon>
        <taxon>Gammaproteobacteria</taxon>
        <taxon>Lysobacterales</taxon>
        <taxon>Lysobacteraceae</taxon>
        <taxon>Pseudoxanthomonas</taxon>
    </lineage>
</organism>
<name>A0ABU9IZL2_9GAMM</name>
<accession>A0ABU9IZL2</accession>
<keyword evidence="2" id="KW-1185">Reference proteome</keyword>